<dbReference type="RefSeq" id="WP_123960428.1">
    <property type="nucleotide sequence ID" value="NZ_CP033898.1"/>
</dbReference>
<dbReference type="AlphaFoldDB" id="A0A3G6IUS4"/>
<dbReference type="Proteomes" id="UP000271426">
    <property type="component" value="Chromosome"/>
</dbReference>
<feature type="region of interest" description="Disordered" evidence="2">
    <location>
        <begin position="192"/>
        <end position="222"/>
    </location>
</feature>
<keyword evidence="1" id="KW-0862">Zinc</keyword>
<evidence type="ECO:0000313" key="5">
    <source>
        <dbReference type="Proteomes" id="UP000271426"/>
    </source>
</evidence>
<dbReference type="GO" id="GO:0008270">
    <property type="term" value="F:zinc ion binding"/>
    <property type="evidence" value="ECO:0007669"/>
    <property type="project" value="UniProtKB-KW"/>
</dbReference>
<keyword evidence="5" id="KW-1185">Reference proteome</keyword>
<proteinExistence type="predicted"/>
<dbReference type="EMBL" id="CP033898">
    <property type="protein sequence ID" value="AZA09511.1"/>
    <property type="molecule type" value="Genomic_DNA"/>
</dbReference>
<accession>A0A3G6IUS4</accession>
<dbReference type="PROSITE" id="PS50966">
    <property type="entry name" value="ZF_SWIM"/>
    <property type="match status" value="1"/>
</dbReference>
<protein>
    <recommendedName>
        <fullName evidence="3">SWIM-type domain-containing protein</fullName>
    </recommendedName>
</protein>
<dbReference type="KEGG" id="cpso:CPPEL_07005"/>
<name>A0A3G6IUS4_9CORY</name>
<reference evidence="4 5" key="1">
    <citation type="submission" date="2018-11" db="EMBL/GenBank/DDBJ databases">
        <authorList>
            <person name="Kleinhagauer T."/>
            <person name="Glaeser S.P."/>
            <person name="Spergser J."/>
            <person name="Ruckert C."/>
            <person name="Kaempfer P."/>
            <person name="Busse H.-J."/>
        </authorList>
    </citation>
    <scope>NUCLEOTIDE SEQUENCE [LARGE SCALE GENOMIC DNA]</scope>
    <source>
        <strain evidence="4 5">812CH</strain>
    </source>
</reference>
<evidence type="ECO:0000259" key="3">
    <source>
        <dbReference type="PROSITE" id="PS50966"/>
    </source>
</evidence>
<sequence>MVRARKDNVIYANFGARSSQPVQEPTVQPDIDGAGGMLQHFIFGLSDHGRIQRGQEYARKNKVMNLQLRDGQILAEVSGSQLEPFDVALILPYRSTDEIAQISQLLVQERAGIKRARAGDLSPEVLALLIAEHADDLRLRCSCPDPNYTCKHVIAVAIEAAKRLQKYPTEVFELRGLNIVALEQAVLTQAKQHSEQQSQGSSEAFWQGGELPDLPDPEPASALEDSDLQLLYKAMRLVSYSSVEELRAVADLEEMFDHLMGR</sequence>
<gene>
    <name evidence="4" type="ORF">CPPEL_07005</name>
</gene>
<evidence type="ECO:0000313" key="4">
    <source>
        <dbReference type="EMBL" id="AZA09511.1"/>
    </source>
</evidence>
<dbReference type="Pfam" id="PF04434">
    <property type="entry name" value="SWIM"/>
    <property type="match status" value="1"/>
</dbReference>
<dbReference type="PANTHER" id="PTHR38133:SF1">
    <property type="entry name" value="SLR1429 PROTEIN"/>
    <property type="match status" value="1"/>
</dbReference>
<evidence type="ECO:0000256" key="1">
    <source>
        <dbReference type="PROSITE-ProRule" id="PRU00325"/>
    </source>
</evidence>
<dbReference type="PANTHER" id="PTHR38133">
    <property type="entry name" value="SLR1429 PROTEIN"/>
    <property type="match status" value="1"/>
</dbReference>
<dbReference type="OrthoDB" id="188274at2"/>
<keyword evidence="1" id="KW-0863">Zinc-finger</keyword>
<organism evidence="4 5">
    <name type="scientific">Corynebacterium pseudopelargi</name>
    <dbReference type="NCBI Taxonomy" id="2080757"/>
    <lineage>
        <taxon>Bacteria</taxon>
        <taxon>Bacillati</taxon>
        <taxon>Actinomycetota</taxon>
        <taxon>Actinomycetes</taxon>
        <taxon>Mycobacteriales</taxon>
        <taxon>Corynebacteriaceae</taxon>
        <taxon>Corynebacterium</taxon>
    </lineage>
</organism>
<dbReference type="InterPro" id="IPR007527">
    <property type="entry name" value="Znf_SWIM"/>
</dbReference>
<keyword evidence="1" id="KW-0479">Metal-binding</keyword>
<feature type="domain" description="SWIM-type" evidence="3">
    <location>
        <begin position="126"/>
        <end position="161"/>
    </location>
</feature>
<evidence type="ECO:0000256" key="2">
    <source>
        <dbReference type="SAM" id="MobiDB-lite"/>
    </source>
</evidence>